<dbReference type="InterPro" id="IPR004843">
    <property type="entry name" value="Calcineurin-like_PHP"/>
</dbReference>
<keyword evidence="2" id="KW-0378">Hydrolase</keyword>
<dbReference type="GO" id="GO:0030288">
    <property type="term" value="C:outer membrane-bounded periplasmic space"/>
    <property type="evidence" value="ECO:0007669"/>
    <property type="project" value="TreeGrafter"/>
</dbReference>
<dbReference type="EMBL" id="FOJO01000026">
    <property type="protein sequence ID" value="SFA60069.1"/>
    <property type="molecule type" value="Genomic_DNA"/>
</dbReference>
<reference evidence="4 5" key="1">
    <citation type="submission" date="2016-10" db="EMBL/GenBank/DDBJ databases">
        <authorList>
            <person name="de Groot N.N."/>
        </authorList>
    </citation>
    <scope>NUCLEOTIDE SEQUENCE [LARGE SCALE GENOMIC DNA]</scope>
    <source>
        <strain evidence="4 5">CGMCC 1.6117</strain>
    </source>
</reference>
<evidence type="ECO:0000259" key="3">
    <source>
        <dbReference type="Pfam" id="PF00149"/>
    </source>
</evidence>
<proteinExistence type="inferred from homology"/>
<gene>
    <name evidence="4" type="ORF">SAMN04487972_12632</name>
</gene>
<name>A0A1I0U7L8_9RHOB</name>
<evidence type="ECO:0000313" key="4">
    <source>
        <dbReference type="EMBL" id="SFA60069.1"/>
    </source>
</evidence>
<dbReference type="InterPro" id="IPR006179">
    <property type="entry name" value="5_nucleotidase/apyrase"/>
</dbReference>
<organism evidence="4 5">
    <name type="scientific">Paracoccus halophilus</name>
    <dbReference type="NCBI Taxonomy" id="376733"/>
    <lineage>
        <taxon>Bacteria</taxon>
        <taxon>Pseudomonadati</taxon>
        <taxon>Pseudomonadota</taxon>
        <taxon>Alphaproteobacteria</taxon>
        <taxon>Rhodobacterales</taxon>
        <taxon>Paracoccaceae</taxon>
        <taxon>Paracoccus</taxon>
    </lineage>
</organism>
<dbReference type="InterPro" id="IPR041827">
    <property type="entry name" value="CpdB_N"/>
</dbReference>
<protein>
    <submittedName>
        <fullName evidence="4">Calcineurin-like phosphoesterase</fullName>
    </submittedName>
</protein>
<dbReference type="CDD" id="cd07410">
    <property type="entry name" value="MPP_CpdB_N"/>
    <property type="match status" value="1"/>
</dbReference>
<dbReference type="Proteomes" id="UP000182312">
    <property type="component" value="Unassembled WGS sequence"/>
</dbReference>
<dbReference type="SUPFAM" id="SSF56300">
    <property type="entry name" value="Metallo-dependent phosphatases"/>
    <property type="match status" value="1"/>
</dbReference>
<dbReference type="GO" id="GO:0000166">
    <property type="term" value="F:nucleotide binding"/>
    <property type="evidence" value="ECO:0007669"/>
    <property type="project" value="UniProtKB-KW"/>
</dbReference>
<dbReference type="PANTHER" id="PTHR11575">
    <property type="entry name" value="5'-NUCLEOTIDASE-RELATED"/>
    <property type="match status" value="1"/>
</dbReference>
<comment type="similarity">
    <text evidence="1 2">Belongs to the 5'-nucleotidase family.</text>
</comment>
<accession>A0A1I0U7L8</accession>
<evidence type="ECO:0000256" key="1">
    <source>
        <dbReference type="ARBA" id="ARBA00006654"/>
    </source>
</evidence>
<dbReference type="PANTHER" id="PTHR11575:SF6">
    <property type="entry name" value="2',3'-CYCLIC-NUCLEOTIDE 2'-PHOSPHODIESTERASE_3'-NUCLEOTIDASE"/>
    <property type="match status" value="1"/>
</dbReference>
<evidence type="ECO:0000256" key="2">
    <source>
        <dbReference type="RuleBase" id="RU362119"/>
    </source>
</evidence>
<sequence length="403" mass="43387">MFDRPQADAAGQPDRLTLRILATTDLHMHVLGYDYFANRPAPHLGLSRTAALISRARDAVPNCLLFDNGDFLQGSPMGDYLAEASEAGNRRIHPAIAAMNALDYDAATFGNHDFSYGLGFLRRTVEAAGFHYVASNLSVSKPLPSVPELILRRRFRDHCGQPQDLRIGVLGFLPPQTVEWEPGLKADARIEDILTAARAGISRLRAAGSDLIVALSHSGIGALEPAPMMENASTALAALPGIDVVIAGHTHRVFPAPDHPAGPGIDTARGTLAGKPAVMAGFWGSHLGIIDLDLQREAGGWRIAAATSRAEPVSGTEDHRAVATPALAAHRETLRHFRRRVGRTERPLSSYFTLIGNDPGLRLVAMAQRWHVRHALRGTRWQGLPILSAVAPFRAGGRGGPQH</sequence>
<keyword evidence="2" id="KW-0547">Nucleotide-binding</keyword>
<dbReference type="InterPro" id="IPR029052">
    <property type="entry name" value="Metallo-depent_PP-like"/>
</dbReference>
<dbReference type="RefSeq" id="WP_231564777.1">
    <property type="nucleotide sequence ID" value="NZ_FOJO01000026.1"/>
</dbReference>
<dbReference type="GO" id="GO:0009166">
    <property type="term" value="P:nucleotide catabolic process"/>
    <property type="evidence" value="ECO:0007669"/>
    <property type="project" value="InterPro"/>
</dbReference>
<dbReference type="Pfam" id="PF00149">
    <property type="entry name" value="Metallophos"/>
    <property type="match status" value="1"/>
</dbReference>
<dbReference type="AlphaFoldDB" id="A0A1I0U7L8"/>
<evidence type="ECO:0000313" key="5">
    <source>
        <dbReference type="Proteomes" id="UP000182312"/>
    </source>
</evidence>
<dbReference type="GO" id="GO:0016787">
    <property type="term" value="F:hydrolase activity"/>
    <property type="evidence" value="ECO:0007669"/>
    <property type="project" value="UniProtKB-KW"/>
</dbReference>
<feature type="domain" description="Calcineurin-like phosphoesterase" evidence="3">
    <location>
        <begin position="18"/>
        <end position="252"/>
    </location>
</feature>
<dbReference type="PRINTS" id="PR01607">
    <property type="entry name" value="APYRASEFAMLY"/>
</dbReference>
<dbReference type="Gene3D" id="3.60.21.10">
    <property type="match status" value="1"/>
</dbReference>